<dbReference type="AlphaFoldDB" id="A0A072UEI4"/>
<dbReference type="Proteomes" id="UP000002051">
    <property type="component" value="Chromosome 5"/>
</dbReference>
<dbReference type="EMBL" id="CM001221">
    <property type="protein sequence ID" value="KEH28184.1"/>
    <property type="molecule type" value="Genomic_DNA"/>
</dbReference>
<evidence type="ECO:0000313" key="3">
    <source>
        <dbReference type="Proteomes" id="UP000002051"/>
    </source>
</evidence>
<evidence type="ECO:0000313" key="1">
    <source>
        <dbReference type="EMBL" id="KEH28184.1"/>
    </source>
</evidence>
<sequence length="113" mass="12769">MEREKGREMIRPSLLQILEGFSIEFESESRNFNNIYDALLVPELVGTLQTWWTVKAAGFVLMRIGVAGKDDCLRKLHILEGLFEKVTADDVVKINLGYCSVGNRIGKESYGET</sequence>
<reference evidence="1 3" key="2">
    <citation type="journal article" date="2014" name="BMC Genomics">
        <title>An improved genome release (version Mt4.0) for the model legume Medicago truncatula.</title>
        <authorList>
            <person name="Tang H."/>
            <person name="Krishnakumar V."/>
            <person name="Bidwell S."/>
            <person name="Rosen B."/>
            <person name="Chan A."/>
            <person name="Zhou S."/>
            <person name="Gentzbittel L."/>
            <person name="Childs K.L."/>
            <person name="Yandell M."/>
            <person name="Gundlach H."/>
            <person name="Mayer K.F."/>
            <person name="Schwartz D.C."/>
            <person name="Town C.D."/>
        </authorList>
    </citation>
    <scope>GENOME REANNOTATION</scope>
    <source>
        <strain evidence="1">A17</strain>
        <strain evidence="2 3">cv. Jemalong A17</strain>
    </source>
</reference>
<name>A0A072UEI4_MEDTR</name>
<accession>A0A072UEI4</accession>
<keyword evidence="3" id="KW-1185">Reference proteome</keyword>
<gene>
    <name evidence="1" type="ordered locus">MTR_5g071865</name>
</gene>
<dbReference type="HOGENOM" id="CLU_2137205_0_0_1"/>
<dbReference type="EnsemblPlants" id="KEH28184">
    <property type="protein sequence ID" value="KEH28184"/>
    <property type="gene ID" value="MTR_5g071865"/>
</dbReference>
<organism evidence="1 3">
    <name type="scientific">Medicago truncatula</name>
    <name type="common">Barrel medic</name>
    <name type="synonym">Medicago tribuloides</name>
    <dbReference type="NCBI Taxonomy" id="3880"/>
    <lineage>
        <taxon>Eukaryota</taxon>
        <taxon>Viridiplantae</taxon>
        <taxon>Streptophyta</taxon>
        <taxon>Embryophyta</taxon>
        <taxon>Tracheophyta</taxon>
        <taxon>Spermatophyta</taxon>
        <taxon>Magnoliopsida</taxon>
        <taxon>eudicotyledons</taxon>
        <taxon>Gunneridae</taxon>
        <taxon>Pentapetalae</taxon>
        <taxon>rosids</taxon>
        <taxon>fabids</taxon>
        <taxon>Fabales</taxon>
        <taxon>Fabaceae</taxon>
        <taxon>Papilionoideae</taxon>
        <taxon>50 kb inversion clade</taxon>
        <taxon>NPAAA clade</taxon>
        <taxon>Hologalegina</taxon>
        <taxon>IRL clade</taxon>
        <taxon>Trifolieae</taxon>
        <taxon>Medicago</taxon>
    </lineage>
</organism>
<reference evidence="1 3" key="1">
    <citation type="journal article" date="2011" name="Nature">
        <title>The Medicago genome provides insight into the evolution of rhizobial symbioses.</title>
        <authorList>
            <person name="Young N.D."/>
            <person name="Debelle F."/>
            <person name="Oldroyd G.E."/>
            <person name="Geurts R."/>
            <person name="Cannon S.B."/>
            <person name="Udvardi M.K."/>
            <person name="Benedito V.A."/>
            <person name="Mayer K.F."/>
            <person name="Gouzy J."/>
            <person name="Schoof H."/>
            <person name="Van de Peer Y."/>
            <person name="Proost S."/>
            <person name="Cook D.R."/>
            <person name="Meyers B.C."/>
            <person name="Spannagl M."/>
            <person name="Cheung F."/>
            <person name="De Mita S."/>
            <person name="Krishnakumar V."/>
            <person name="Gundlach H."/>
            <person name="Zhou S."/>
            <person name="Mudge J."/>
            <person name="Bharti A.K."/>
            <person name="Murray J.D."/>
            <person name="Naoumkina M.A."/>
            <person name="Rosen B."/>
            <person name="Silverstein K.A."/>
            <person name="Tang H."/>
            <person name="Rombauts S."/>
            <person name="Zhao P.X."/>
            <person name="Zhou P."/>
            <person name="Barbe V."/>
            <person name="Bardou P."/>
            <person name="Bechner M."/>
            <person name="Bellec A."/>
            <person name="Berger A."/>
            <person name="Berges H."/>
            <person name="Bidwell S."/>
            <person name="Bisseling T."/>
            <person name="Choisne N."/>
            <person name="Couloux A."/>
            <person name="Denny R."/>
            <person name="Deshpande S."/>
            <person name="Dai X."/>
            <person name="Doyle J.J."/>
            <person name="Dudez A.M."/>
            <person name="Farmer A.D."/>
            <person name="Fouteau S."/>
            <person name="Franken C."/>
            <person name="Gibelin C."/>
            <person name="Gish J."/>
            <person name="Goldstein S."/>
            <person name="Gonzalez A.J."/>
            <person name="Green P.J."/>
            <person name="Hallab A."/>
            <person name="Hartog M."/>
            <person name="Hua A."/>
            <person name="Humphray S.J."/>
            <person name="Jeong D.H."/>
            <person name="Jing Y."/>
            <person name="Jocker A."/>
            <person name="Kenton S.M."/>
            <person name="Kim D.J."/>
            <person name="Klee K."/>
            <person name="Lai H."/>
            <person name="Lang C."/>
            <person name="Lin S."/>
            <person name="Macmil S.L."/>
            <person name="Magdelenat G."/>
            <person name="Matthews L."/>
            <person name="McCorrison J."/>
            <person name="Monaghan E.L."/>
            <person name="Mun J.H."/>
            <person name="Najar F.Z."/>
            <person name="Nicholson C."/>
            <person name="Noirot C."/>
            <person name="O'Bleness M."/>
            <person name="Paule C.R."/>
            <person name="Poulain J."/>
            <person name="Prion F."/>
            <person name="Qin B."/>
            <person name="Qu C."/>
            <person name="Retzel E.F."/>
            <person name="Riddle C."/>
            <person name="Sallet E."/>
            <person name="Samain S."/>
            <person name="Samson N."/>
            <person name="Sanders I."/>
            <person name="Saurat O."/>
            <person name="Scarpelli C."/>
            <person name="Schiex T."/>
            <person name="Segurens B."/>
            <person name="Severin A.J."/>
            <person name="Sherrier D.J."/>
            <person name="Shi R."/>
            <person name="Sims S."/>
            <person name="Singer S.R."/>
            <person name="Sinharoy S."/>
            <person name="Sterck L."/>
            <person name="Viollet A."/>
            <person name="Wang B.B."/>
            <person name="Wang K."/>
            <person name="Wang M."/>
            <person name="Wang X."/>
            <person name="Warfsmann J."/>
            <person name="Weissenbach J."/>
            <person name="White D.D."/>
            <person name="White J.D."/>
            <person name="Wiley G.B."/>
            <person name="Wincker P."/>
            <person name="Xing Y."/>
            <person name="Yang L."/>
            <person name="Yao Z."/>
            <person name="Ying F."/>
            <person name="Zhai J."/>
            <person name="Zhou L."/>
            <person name="Zuber A."/>
            <person name="Denarie J."/>
            <person name="Dixon R.A."/>
            <person name="May G.D."/>
            <person name="Schwartz D.C."/>
            <person name="Rogers J."/>
            <person name="Quetier F."/>
            <person name="Town C.D."/>
            <person name="Roe B.A."/>
        </authorList>
    </citation>
    <scope>NUCLEOTIDE SEQUENCE [LARGE SCALE GENOMIC DNA]</scope>
    <source>
        <strain evidence="1">A17</strain>
        <strain evidence="2 3">cv. Jemalong A17</strain>
    </source>
</reference>
<reference evidence="2" key="3">
    <citation type="submission" date="2015-04" db="UniProtKB">
        <authorList>
            <consortium name="EnsemblPlants"/>
        </authorList>
    </citation>
    <scope>IDENTIFICATION</scope>
    <source>
        <strain evidence="2">cv. Jemalong A17</strain>
    </source>
</reference>
<proteinExistence type="predicted"/>
<protein>
    <submittedName>
        <fullName evidence="1 2">Uncharacterized protein</fullName>
    </submittedName>
</protein>
<evidence type="ECO:0000313" key="2">
    <source>
        <dbReference type="EnsemblPlants" id="KEH28184"/>
    </source>
</evidence>